<dbReference type="CTD" id="20205692"/>
<dbReference type="EnsemblMetazoa" id="HelroT176076">
    <property type="protein sequence ID" value="HelroP176076"/>
    <property type="gene ID" value="HelroG176076"/>
</dbReference>
<gene>
    <name evidence="2" type="primary">20205692</name>
    <name evidence="1" type="ORF">HELRODRAFT_176076</name>
</gene>
<dbReference type="KEGG" id="hro:HELRODRAFT_176076"/>
<sequence length="119" mass="14022">MINCTPEIIRPFKIADREIQAKKIEKKARLKRLNSVFTPVKTELEARQRARELKTRKKILIDHNQLKSRKTAKLLQKQKKSNTNFPTITTDDKIPCHLCGILVNVHPFEDWREFPSCEK</sequence>
<dbReference type="AlphaFoldDB" id="T1FA43"/>
<evidence type="ECO:0000313" key="2">
    <source>
        <dbReference type="EnsemblMetazoa" id="HelroP176076"/>
    </source>
</evidence>
<name>T1FA43_HELRO</name>
<proteinExistence type="predicted"/>
<dbReference type="EMBL" id="AMQM01005536">
    <property type="status" value="NOT_ANNOTATED_CDS"/>
    <property type="molecule type" value="Genomic_DNA"/>
</dbReference>
<dbReference type="GeneID" id="20205692"/>
<evidence type="ECO:0000313" key="1">
    <source>
        <dbReference type="EMBL" id="ESO00232.1"/>
    </source>
</evidence>
<dbReference type="HOGENOM" id="CLU_2063993_0_0_1"/>
<reference evidence="1 3" key="2">
    <citation type="journal article" date="2013" name="Nature">
        <title>Insights into bilaterian evolution from three spiralian genomes.</title>
        <authorList>
            <person name="Simakov O."/>
            <person name="Marletaz F."/>
            <person name="Cho S.J."/>
            <person name="Edsinger-Gonzales E."/>
            <person name="Havlak P."/>
            <person name="Hellsten U."/>
            <person name="Kuo D.H."/>
            <person name="Larsson T."/>
            <person name="Lv J."/>
            <person name="Arendt D."/>
            <person name="Savage R."/>
            <person name="Osoegawa K."/>
            <person name="de Jong P."/>
            <person name="Grimwood J."/>
            <person name="Chapman J.A."/>
            <person name="Shapiro H."/>
            <person name="Aerts A."/>
            <person name="Otillar R.P."/>
            <person name="Terry A.Y."/>
            <person name="Boore J.L."/>
            <person name="Grigoriev I.V."/>
            <person name="Lindberg D.R."/>
            <person name="Seaver E.C."/>
            <person name="Weisblat D.A."/>
            <person name="Putnam N.H."/>
            <person name="Rokhsar D.S."/>
        </authorList>
    </citation>
    <scope>NUCLEOTIDE SEQUENCE</scope>
</reference>
<dbReference type="EMBL" id="KB096983">
    <property type="protein sequence ID" value="ESO00232.1"/>
    <property type="molecule type" value="Genomic_DNA"/>
</dbReference>
<dbReference type="RefSeq" id="XP_009021666.1">
    <property type="nucleotide sequence ID" value="XM_009023418.1"/>
</dbReference>
<dbReference type="Proteomes" id="UP000015101">
    <property type="component" value="Unassembled WGS sequence"/>
</dbReference>
<organism evidence="2 3">
    <name type="scientific">Helobdella robusta</name>
    <name type="common">Californian leech</name>
    <dbReference type="NCBI Taxonomy" id="6412"/>
    <lineage>
        <taxon>Eukaryota</taxon>
        <taxon>Metazoa</taxon>
        <taxon>Spiralia</taxon>
        <taxon>Lophotrochozoa</taxon>
        <taxon>Annelida</taxon>
        <taxon>Clitellata</taxon>
        <taxon>Hirudinea</taxon>
        <taxon>Rhynchobdellida</taxon>
        <taxon>Glossiphoniidae</taxon>
        <taxon>Helobdella</taxon>
    </lineage>
</organism>
<accession>T1FA43</accession>
<reference evidence="2" key="3">
    <citation type="submission" date="2015-06" db="UniProtKB">
        <authorList>
            <consortium name="EnsemblMetazoa"/>
        </authorList>
    </citation>
    <scope>IDENTIFICATION</scope>
</reference>
<reference evidence="3" key="1">
    <citation type="submission" date="2012-12" db="EMBL/GenBank/DDBJ databases">
        <authorList>
            <person name="Hellsten U."/>
            <person name="Grimwood J."/>
            <person name="Chapman J.A."/>
            <person name="Shapiro H."/>
            <person name="Aerts A."/>
            <person name="Otillar R.P."/>
            <person name="Terry A.Y."/>
            <person name="Boore J.L."/>
            <person name="Simakov O."/>
            <person name="Marletaz F."/>
            <person name="Cho S.-J."/>
            <person name="Edsinger-Gonzales E."/>
            <person name="Havlak P."/>
            <person name="Kuo D.-H."/>
            <person name="Larsson T."/>
            <person name="Lv J."/>
            <person name="Arendt D."/>
            <person name="Savage R."/>
            <person name="Osoegawa K."/>
            <person name="de Jong P."/>
            <person name="Lindberg D.R."/>
            <person name="Seaver E.C."/>
            <person name="Weisblat D.A."/>
            <person name="Putnam N.H."/>
            <person name="Grigoriev I.V."/>
            <person name="Rokhsar D.S."/>
        </authorList>
    </citation>
    <scope>NUCLEOTIDE SEQUENCE</scope>
</reference>
<keyword evidence="3" id="KW-1185">Reference proteome</keyword>
<evidence type="ECO:0000313" key="3">
    <source>
        <dbReference type="Proteomes" id="UP000015101"/>
    </source>
</evidence>
<dbReference type="InParanoid" id="T1FA43"/>
<protein>
    <submittedName>
        <fullName evidence="1 2">Uncharacterized protein</fullName>
    </submittedName>
</protein>